<proteinExistence type="inferred from homology"/>
<gene>
    <name evidence="4" type="ORF">D9V78_01615</name>
</gene>
<dbReference type="EMBL" id="CP032999">
    <property type="protein sequence ID" value="QCI26099.1"/>
    <property type="molecule type" value="Genomic_DNA"/>
</dbReference>
<sequence>MFDANNINNFMKQAKEIQEKMKNVQKSINIMKITGESGAGLVQITLNGKYHCIKVKIDNSLLKKSEKNILEDLITAAFNDANKKINEERKNKISNINPGIPLPNDINLMI</sequence>
<dbReference type="PIRSF" id="PIRSF004555">
    <property type="entry name" value="UCP004555"/>
    <property type="match status" value="1"/>
</dbReference>
<keyword evidence="1 2" id="KW-0238">DNA-binding</keyword>
<name>A0A4D6Y9M7_9GAMM</name>
<comment type="subunit">
    <text evidence="2">Homodimer.</text>
</comment>
<evidence type="ECO:0000256" key="3">
    <source>
        <dbReference type="SAM" id="Coils"/>
    </source>
</evidence>
<feature type="coiled-coil region" evidence="3">
    <location>
        <begin position="7"/>
        <end position="34"/>
    </location>
</feature>
<evidence type="ECO:0000313" key="5">
    <source>
        <dbReference type="Proteomes" id="UP000298685"/>
    </source>
</evidence>
<dbReference type="InterPro" id="IPR004401">
    <property type="entry name" value="YbaB/EbfC"/>
</dbReference>
<comment type="similarity">
    <text evidence="2">Belongs to the YbaB/EbfC family.</text>
</comment>
<dbReference type="Proteomes" id="UP000298685">
    <property type="component" value="Chromosome"/>
</dbReference>
<comment type="function">
    <text evidence="2">Binds to DNA and alters its conformation. May be involved in regulation of gene expression, nucleoid organization and DNA protection.</text>
</comment>
<evidence type="ECO:0000313" key="4">
    <source>
        <dbReference type="EMBL" id="QCI26099.1"/>
    </source>
</evidence>
<comment type="subcellular location">
    <subcellularLocation>
        <location evidence="2">Cytoplasm</location>
        <location evidence="2">Nucleoid</location>
    </subcellularLocation>
</comment>
<dbReference type="GO" id="GO:0005829">
    <property type="term" value="C:cytosol"/>
    <property type="evidence" value="ECO:0007669"/>
    <property type="project" value="TreeGrafter"/>
</dbReference>
<evidence type="ECO:0000256" key="2">
    <source>
        <dbReference type="HAMAP-Rule" id="MF_00274"/>
    </source>
</evidence>
<dbReference type="PANTHER" id="PTHR33449:SF1">
    <property type="entry name" value="NUCLEOID-ASSOCIATED PROTEIN YBAB"/>
    <property type="match status" value="1"/>
</dbReference>
<evidence type="ECO:0000256" key="1">
    <source>
        <dbReference type="ARBA" id="ARBA00023125"/>
    </source>
</evidence>
<dbReference type="Gene3D" id="3.30.1310.10">
    <property type="entry name" value="Nucleoid-associated protein YbaB-like domain"/>
    <property type="match status" value="1"/>
</dbReference>
<dbReference type="NCBIfam" id="TIGR00103">
    <property type="entry name" value="DNA_YbaB_EbfC"/>
    <property type="match status" value="1"/>
</dbReference>
<protein>
    <recommendedName>
        <fullName evidence="2">Nucleoid-associated protein D9V78_01615</fullName>
    </recommendedName>
</protein>
<dbReference type="InterPro" id="IPR036894">
    <property type="entry name" value="YbaB-like_sf"/>
</dbReference>
<keyword evidence="2" id="KW-0963">Cytoplasm</keyword>
<dbReference type="GO" id="GO:0003677">
    <property type="term" value="F:DNA binding"/>
    <property type="evidence" value="ECO:0007669"/>
    <property type="project" value="UniProtKB-UniRule"/>
</dbReference>
<accession>A0A4D6Y9M7</accession>
<dbReference type="AlphaFoldDB" id="A0A4D6Y9M7"/>
<dbReference type="PANTHER" id="PTHR33449">
    <property type="entry name" value="NUCLEOID-ASSOCIATED PROTEIN YBAB"/>
    <property type="match status" value="1"/>
</dbReference>
<keyword evidence="3" id="KW-0175">Coiled coil</keyword>
<dbReference type="HAMAP" id="MF_00274">
    <property type="entry name" value="DNA_YbaB_EbfC"/>
    <property type="match status" value="1"/>
</dbReference>
<dbReference type="SUPFAM" id="SSF82607">
    <property type="entry name" value="YbaB-like"/>
    <property type="match status" value="1"/>
</dbReference>
<reference evidence="4 5" key="1">
    <citation type="submission" date="2018-10" db="EMBL/GenBank/DDBJ databases">
        <title>Comparative functional genomics of the obligate endosymbiont Buchnera aphidicola.</title>
        <authorList>
            <person name="Chong R.A."/>
        </authorList>
    </citation>
    <scope>NUCLEOTIDE SEQUENCE [LARGE SCALE GENOMIC DNA]</scope>
    <source>
        <strain evidence="4 5">Ska</strain>
    </source>
</reference>
<dbReference type="GO" id="GO:0043590">
    <property type="term" value="C:bacterial nucleoid"/>
    <property type="evidence" value="ECO:0007669"/>
    <property type="project" value="UniProtKB-UniRule"/>
</dbReference>
<organism evidence="4 5">
    <name type="scientific">Buchnera aphidicola</name>
    <name type="common">Sarucallis kahawaluokalani</name>
    <dbReference type="NCBI Taxonomy" id="1241878"/>
    <lineage>
        <taxon>Bacteria</taxon>
        <taxon>Pseudomonadati</taxon>
        <taxon>Pseudomonadota</taxon>
        <taxon>Gammaproteobacteria</taxon>
        <taxon>Enterobacterales</taxon>
        <taxon>Erwiniaceae</taxon>
        <taxon>Buchnera</taxon>
    </lineage>
</organism>
<dbReference type="OrthoDB" id="9808738at2"/>
<dbReference type="Pfam" id="PF02575">
    <property type="entry name" value="YbaB_DNA_bd"/>
    <property type="match status" value="1"/>
</dbReference>